<gene>
    <name evidence="1" type="ORF">BN3087_150047</name>
</gene>
<organism evidence="1">
    <name type="scientific">Sulfurovum sp. enrichment culture clone C5</name>
    <dbReference type="NCBI Taxonomy" id="497650"/>
    <lineage>
        <taxon>Bacteria</taxon>
        <taxon>Pseudomonadati</taxon>
        <taxon>Campylobacterota</taxon>
        <taxon>Epsilonproteobacteria</taxon>
        <taxon>Campylobacterales</taxon>
        <taxon>Sulfurovaceae</taxon>
        <taxon>Sulfurovum</taxon>
        <taxon>environmental samples</taxon>
    </lineage>
</organism>
<reference evidence="1" key="1">
    <citation type="submission" date="2015-11" db="EMBL/GenBank/DDBJ databases">
        <authorList>
            <person name="Zhang Y."/>
            <person name="Guo Z."/>
        </authorList>
    </citation>
    <scope>NUCLEOTIDE SEQUENCE</scope>
    <source>
        <strain evidence="1">BN30871</strain>
    </source>
</reference>
<accession>A0A0S4XMN5</accession>
<protein>
    <submittedName>
        <fullName evidence="1">Uncharacterized protein</fullName>
    </submittedName>
</protein>
<name>A0A0S4XMN5_9BACT</name>
<dbReference type="AlphaFoldDB" id="A0A0S4XMN5"/>
<proteinExistence type="predicted"/>
<sequence>MAHFLEKLEDKDKIALRDELLVFADVLGGKNAFLKILESIRHSSPHPLVSKDPILRFVGGYIKWNKNVHKNNLMLLSIRMNARSDEVQNLMPEKSDKSYRNSFNMLRSLSPLTFEVVLNKDPQKTVFNFKMFDIIDNETTNMNKIFEIIFFSPINMVKKLLSFEDKEIETSD</sequence>
<evidence type="ECO:0000313" key="1">
    <source>
        <dbReference type="EMBL" id="CUV65030.1"/>
    </source>
</evidence>
<dbReference type="EMBL" id="FAXN01000013">
    <property type="protein sequence ID" value="CUV65030.1"/>
    <property type="molecule type" value="Genomic_DNA"/>
</dbReference>